<evidence type="ECO:0000313" key="2">
    <source>
        <dbReference type="WBParaSite" id="SVE_0698300.1"/>
    </source>
</evidence>
<dbReference type="WBParaSite" id="SVE_0698300.1">
    <property type="protein sequence ID" value="SVE_0698300.1"/>
    <property type="gene ID" value="SVE_0698300"/>
</dbReference>
<evidence type="ECO:0000313" key="1">
    <source>
        <dbReference type="Proteomes" id="UP000035680"/>
    </source>
</evidence>
<dbReference type="AlphaFoldDB" id="A0A0K0FDQ7"/>
<dbReference type="Proteomes" id="UP000035680">
    <property type="component" value="Unassembled WGS sequence"/>
</dbReference>
<sequence length="87" mass="10503">MLREIKHKNFYSLVYSFYKNFRLNQIWFIGWWTKTKDSQTYIHIFIRRANINKNLASTLPLCLPLLTIFIKDNYCILTVKLLTLTEA</sequence>
<organism evidence="1 2">
    <name type="scientific">Strongyloides venezuelensis</name>
    <name type="common">Threadworm</name>
    <dbReference type="NCBI Taxonomy" id="75913"/>
    <lineage>
        <taxon>Eukaryota</taxon>
        <taxon>Metazoa</taxon>
        <taxon>Ecdysozoa</taxon>
        <taxon>Nematoda</taxon>
        <taxon>Chromadorea</taxon>
        <taxon>Rhabditida</taxon>
        <taxon>Tylenchina</taxon>
        <taxon>Panagrolaimomorpha</taxon>
        <taxon>Strongyloidoidea</taxon>
        <taxon>Strongyloididae</taxon>
        <taxon>Strongyloides</taxon>
    </lineage>
</organism>
<reference evidence="1" key="1">
    <citation type="submission" date="2014-07" db="EMBL/GenBank/DDBJ databases">
        <authorList>
            <person name="Martin A.A"/>
            <person name="De Silva N."/>
        </authorList>
    </citation>
    <scope>NUCLEOTIDE SEQUENCE</scope>
</reference>
<proteinExistence type="predicted"/>
<keyword evidence="1" id="KW-1185">Reference proteome</keyword>
<name>A0A0K0FDQ7_STRVS</name>
<reference evidence="2" key="2">
    <citation type="submission" date="2015-08" db="UniProtKB">
        <authorList>
            <consortium name="WormBaseParasite"/>
        </authorList>
    </citation>
    <scope>IDENTIFICATION</scope>
</reference>
<accession>A0A0K0FDQ7</accession>
<protein>
    <submittedName>
        <fullName evidence="2">Uncharacterized protein</fullName>
    </submittedName>
</protein>